<name>A0A0A9EED4_ARUDO</name>
<feature type="region of interest" description="Disordered" evidence="1">
    <location>
        <begin position="47"/>
        <end position="73"/>
    </location>
</feature>
<sequence>MCVSIYIHMHAWPSLQAVVFNTLCSSVQLGITNWMPVSFRIPTPADAKLAPTSSLSPSSSGLRYGSRGSEPRCSPALFAMRPVRCMQQVS</sequence>
<reference evidence="2" key="1">
    <citation type="submission" date="2014-09" db="EMBL/GenBank/DDBJ databases">
        <authorList>
            <person name="Magalhaes I.L.F."/>
            <person name="Oliveira U."/>
            <person name="Santos F.R."/>
            <person name="Vidigal T.H.D.A."/>
            <person name="Brescovit A.D."/>
            <person name="Santos A.J."/>
        </authorList>
    </citation>
    <scope>NUCLEOTIDE SEQUENCE</scope>
    <source>
        <tissue evidence="2">Shoot tissue taken approximately 20 cm above the soil surface</tissue>
    </source>
</reference>
<organism evidence="2">
    <name type="scientific">Arundo donax</name>
    <name type="common">Giant reed</name>
    <name type="synonym">Donax arundinaceus</name>
    <dbReference type="NCBI Taxonomy" id="35708"/>
    <lineage>
        <taxon>Eukaryota</taxon>
        <taxon>Viridiplantae</taxon>
        <taxon>Streptophyta</taxon>
        <taxon>Embryophyta</taxon>
        <taxon>Tracheophyta</taxon>
        <taxon>Spermatophyta</taxon>
        <taxon>Magnoliopsida</taxon>
        <taxon>Liliopsida</taxon>
        <taxon>Poales</taxon>
        <taxon>Poaceae</taxon>
        <taxon>PACMAD clade</taxon>
        <taxon>Arundinoideae</taxon>
        <taxon>Arundineae</taxon>
        <taxon>Arundo</taxon>
    </lineage>
</organism>
<evidence type="ECO:0000313" key="2">
    <source>
        <dbReference type="EMBL" id="JAD96225.1"/>
    </source>
</evidence>
<reference evidence="2" key="2">
    <citation type="journal article" date="2015" name="Data Brief">
        <title>Shoot transcriptome of the giant reed, Arundo donax.</title>
        <authorList>
            <person name="Barrero R.A."/>
            <person name="Guerrero F.D."/>
            <person name="Moolhuijzen P."/>
            <person name="Goolsby J.A."/>
            <person name="Tidwell J."/>
            <person name="Bellgard S.E."/>
            <person name="Bellgard M.I."/>
        </authorList>
    </citation>
    <scope>NUCLEOTIDE SEQUENCE</scope>
    <source>
        <tissue evidence="2">Shoot tissue taken approximately 20 cm above the soil surface</tissue>
    </source>
</reference>
<protein>
    <submittedName>
        <fullName evidence="2">Uncharacterized protein</fullName>
    </submittedName>
</protein>
<dbReference type="EMBL" id="GBRH01201670">
    <property type="protein sequence ID" value="JAD96225.1"/>
    <property type="molecule type" value="Transcribed_RNA"/>
</dbReference>
<proteinExistence type="predicted"/>
<evidence type="ECO:0000256" key="1">
    <source>
        <dbReference type="SAM" id="MobiDB-lite"/>
    </source>
</evidence>
<dbReference type="AlphaFoldDB" id="A0A0A9EED4"/>
<accession>A0A0A9EED4</accession>
<feature type="compositionally biased region" description="Low complexity" evidence="1">
    <location>
        <begin position="53"/>
        <end position="68"/>
    </location>
</feature>